<feature type="domain" description="Cwf19-like C-terminal" evidence="6">
    <location>
        <begin position="293"/>
        <end position="416"/>
    </location>
</feature>
<dbReference type="InterPro" id="IPR006767">
    <property type="entry name" value="Cwf19-like_C_dom-2"/>
</dbReference>
<dbReference type="FunFam" id="3.30.428.10:FF:000021">
    <property type="entry name" value="CWF19-like protein 2 homolog"/>
    <property type="match status" value="1"/>
</dbReference>
<feature type="compositionally biased region" description="Basic residues" evidence="4">
    <location>
        <begin position="36"/>
        <end position="60"/>
    </location>
</feature>
<evidence type="ECO:0000256" key="1">
    <source>
        <dbReference type="ARBA" id="ARBA00006795"/>
    </source>
</evidence>
<organism evidence="7 8">
    <name type="scientific">Pyxicephalus adspersus</name>
    <name type="common">African bullfrog</name>
    <dbReference type="NCBI Taxonomy" id="30357"/>
    <lineage>
        <taxon>Eukaryota</taxon>
        <taxon>Metazoa</taxon>
        <taxon>Chordata</taxon>
        <taxon>Craniata</taxon>
        <taxon>Vertebrata</taxon>
        <taxon>Euteleostomi</taxon>
        <taxon>Amphibia</taxon>
        <taxon>Batrachia</taxon>
        <taxon>Anura</taxon>
        <taxon>Neobatrachia</taxon>
        <taxon>Ranoidea</taxon>
        <taxon>Pyxicephalidae</taxon>
        <taxon>Pyxicephalinae</taxon>
        <taxon>Pyxicephalus</taxon>
    </lineage>
</organism>
<evidence type="ECO:0000313" key="7">
    <source>
        <dbReference type="EMBL" id="DBA32520.1"/>
    </source>
</evidence>
<evidence type="ECO:0000313" key="8">
    <source>
        <dbReference type="Proteomes" id="UP001181693"/>
    </source>
</evidence>
<gene>
    <name evidence="7" type="ORF">GDO54_000304</name>
</gene>
<sequence>MAAYEGSFQSVSSIEEKKESKRRAREQLLAQENSGKKKKKDKHNKKAKKEKKKKSKKHKSETKESASDSSTDSEGEWVEAASSDTGSEKKPWKISKESLERKRDEWMTLDFTSVKATSTATLRAERQKEKTLERERAEAVTKVTKEDGPVCACKEKGIRIRAGPDSVCREINIFTPEKVRPDTRSPPVQILTEDEMNKLGAKIVKAEIMGNTESSSKEDQEVLLVRTDQSGRAWPINSSGEPVEPKGGRRKRQTFREKTDQDYYTLDDMFVSKAAKKERSGEEDERERQQAISEHRKLAARMEKCPFCFDNAELPKHLIIAIGVKVYLCLPNHLSLTEGHCLIVPLHHYTAATLVDEDIWNEIQMFRKTLVKMFAEKGLDCVFLETNINLKKRFHLVYECIPLPKETGDMAPIYFKKAIMESDEEWSMNKKLIDLSTKNVRRSVPKGLPYFCVDFGLQGGFAHIIEDHNKFPHYFGKEVIGGMLDLEPRVWRKAVRENFDDQRKKVLQFAQWWKPFDFTKANN</sequence>
<dbReference type="PANTHER" id="PTHR12072">
    <property type="entry name" value="CWF19, CELL CYCLE CONTROL PROTEIN"/>
    <property type="match status" value="1"/>
</dbReference>
<proteinExistence type="inferred from homology"/>
<dbReference type="GO" id="GO:0071014">
    <property type="term" value="C:post-mRNA release spliceosomal complex"/>
    <property type="evidence" value="ECO:0007669"/>
    <property type="project" value="TreeGrafter"/>
</dbReference>
<dbReference type="Gene3D" id="3.30.428.10">
    <property type="entry name" value="HIT-like"/>
    <property type="match status" value="1"/>
</dbReference>
<dbReference type="Pfam" id="PF04677">
    <property type="entry name" value="CwfJ_C_1"/>
    <property type="match status" value="1"/>
</dbReference>
<feature type="region of interest" description="Disordered" evidence="4">
    <location>
        <begin position="1"/>
        <end position="99"/>
    </location>
</feature>
<evidence type="ECO:0000256" key="2">
    <source>
        <dbReference type="ARBA" id="ARBA00023054"/>
    </source>
</evidence>
<feature type="compositionally biased region" description="Basic and acidic residues" evidence="4">
    <location>
        <begin position="86"/>
        <end position="99"/>
    </location>
</feature>
<reference evidence="7" key="1">
    <citation type="thesis" date="2020" institute="ProQuest LLC" country="789 East Eisenhower Parkway, Ann Arbor, MI, USA">
        <title>Comparative Genomics and Chromosome Evolution.</title>
        <authorList>
            <person name="Mudd A.B."/>
        </authorList>
    </citation>
    <scope>NUCLEOTIDE SEQUENCE</scope>
    <source>
        <strain evidence="7">1538</strain>
        <tissue evidence="7">Blood</tissue>
    </source>
</reference>
<dbReference type="GO" id="GO:0000398">
    <property type="term" value="P:mRNA splicing, via spliceosome"/>
    <property type="evidence" value="ECO:0007669"/>
    <property type="project" value="TreeGrafter"/>
</dbReference>
<feature type="region of interest" description="Disordered" evidence="4">
    <location>
        <begin position="233"/>
        <end position="258"/>
    </location>
</feature>
<comment type="similarity">
    <text evidence="1">Belongs to the CWF19 family.</text>
</comment>
<evidence type="ECO:0000256" key="3">
    <source>
        <dbReference type="ARBA" id="ARBA00070709"/>
    </source>
</evidence>
<dbReference type="SUPFAM" id="SSF54197">
    <property type="entry name" value="HIT-like"/>
    <property type="match status" value="1"/>
</dbReference>
<accession>A0AAV3B811</accession>
<keyword evidence="2" id="KW-0175">Coiled coil</keyword>
<dbReference type="AlphaFoldDB" id="A0AAV3B811"/>
<dbReference type="Proteomes" id="UP001181693">
    <property type="component" value="Unassembled WGS sequence"/>
</dbReference>
<dbReference type="Pfam" id="PF04676">
    <property type="entry name" value="CwfJ_C_2"/>
    <property type="match status" value="1"/>
</dbReference>
<keyword evidence="8" id="KW-1185">Reference proteome</keyword>
<dbReference type="PANTHER" id="PTHR12072:SF5">
    <property type="entry name" value="CWF19-LIKE PROTEIN 2"/>
    <property type="match status" value="1"/>
</dbReference>
<name>A0AAV3B811_PYXAD</name>
<dbReference type="InterPro" id="IPR036265">
    <property type="entry name" value="HIT-like_sf"/>
</dbReference>
<dbReference type="EMBL" id="DYDO01000001">
    <property type="protein sequence ID" value="DBA32520.1"/>
    <property type="molecule type" value="Genomic_DNA"/>
</dbReference>
<comment type="caution">
    <text evidence="7">The sequence shown here is derived from an EMBL/GenBank/DDBJ whole genome shotgun (WGS) entry which is preliminary data.</text>
</comment>
<protein>
    <recommendedName>
        <fullName evidence="3">CWF19-like protein 2</fullName>
    </recommendedName>
</protein>
<evidence type="ECO:0000259" key="6">
    <source>
        <dbReference type="Pfam" id="PF04677"/>
    </source>
</evidence>
<dbReference type="InterPro" id="IPR040194">
    <property type="entry name" value="Cwf19-like"/>
</dbReference>
<feature type="domain" description="Cwf19-like protein C-terminal" evidence="5">
    <location>
        <begin position="425"/>
        <end position="519"/>
    </location>
</feature>
<evidence type="ECO:0000259" key="5">
    <source>
        <dbReference type="Pfam" id="PF04676"/>
    </source>
</evidence>
<evidence type="ECO:0000256" key="4">
    <source>
        <dbReference type="SAM" id="MobiDB-lite"/>
    </source>
</evidence>
<dbReference type="InterPro" id="IPR006768">
    <property type="entry name" value="Cwf19-like_C_dom-1"/>
</dbReference>